<dbReference type="InterPro" id="IPR011990">
    <property type="entry name" value="TPR-like_helical_dom_sf"/>
</dbReference>
<accession>A0A9D2EAB5</accession>
<evidence type="ECO:0000256" key="4">
    <source>
        <dbReference type="ARBA" id="ARBA00023136"/>
    </source>
</evidence>
<reference evidence="9" key="1">
    <citation type="journal article" date="2021" name="PeerJ">
        <title>Extensive microbial diversity within the chicken gut microbiome revealed by metagenomics and culture.</title>
        <authorList>
            <person name="Gilroy R."/>
            <person name="Ravi A."/>
            <person name="Getino M."/>
            <person name="Pursley I."/>
            <person name="Horton D.L."/>
            <person name="Alikhan N.F."/>
            <person name="Baker D."/>
            <person name="Gharbi K."/>
            <person name="Hall N."/>
            <person name="Watson M."/>
            <person name="Adriaenssens E.M."/>
            <person name="Foster-Nyarko E."/>
            <person name="Jarju S."/>
            <person name="Secka A."/>
            <person name="Antonio M."/>
            <person name="Oren A."/>
            <person name="Chaudhuri R.R."/>
            <person name="La Ragione R."/>
            <person name="Hildebrand F."/>
            <person name="Pallen M.J."/>
        </authorList>
    </citation>
    <scope>NUCLEOTIDE SEQUENCE</scope>
    <source>
        <strain evidence="9">ChiHjej9B8-1298</strain>
    </source>
</reference>
<keyword evidence="5" id="KW-0998">Cell outer membrane</keyword>
<evidence type="ECO:0000256" key="6">
    <source>
        <dbReference type="SAM" id="SignalP"/>
    </source>
</evidence>
<proteinExistence type="inferred from homology"/>
<gene>
    <name evidence="9" type="ORF">H9814_09130</name>
</gene>
<comment type="subcellular location">
    <subcellularLocation>
        <location evidence="1">Cell outer membrane</location>
    </subcellularLocation>
</comment>
<protein>
    <submittedName>
        <fullName evidence="9">RagB/SusD family nutrient uptake outer membrane protein</fullName>
    </submittedName>
</protein>
<dbReference type="CDD" id="cd08977">
    <property type="entry name" value="SusD"/>
    <property type="match status" value="1"/>
</dbReference>
<evidence type="ECO:0000313" key="9">
    <source>
        <dbReference type="EMBL" id="HIZ33677.1"/>
    </source>
</evidence>
<evidence type="ECO:0000256" key="1">
    <source>
        <dbReference type="ARBA" id="ARBA00004442"/>
    </source>
</evidence>
<evidence type="ECO:0000313" key="10">
    <source>
        <dbReference type="Proteomes" id="UP000824028"/>
    </source>
</evidence>
<feature type="domain" description="RagB/SusD" evidence="7">
    <location>
        <begin position="328"/>
        <end position="410"/>
    </location>
</feature>
<dbReference type="SUPFAM" id="SSF48452">
    <property type="entry name" value="TPR-like"/>
    <property type="match status" value="1"/>
</dbReference>
<dbReference type="InterPro" id="IPR012944">
    <property type="entry name" value="SusD_RagB_dom"/>
</dbReference>
<organism evidence="9 10">
    <name type="scientific">Candidatus Bacteroides merdigallinarum</name>
    <dbReference type="NCBI Taxonomy" id="2838473"/>
    <lineage>
        <taxon>Bacteria</taxon>
        <taxon>Pseudomonadati</taxon>
        <taxon>Bacteroidota</taxon>
        <taxon>Bacteroidia</taxon>
        <taxon>Bacteroidales</taxon>
        <taxon>Bacteroidaceae</taxon>
        <taxon>Bacteroides</taxon>
    </lineage>
</organism>
<evidence type="ECO:0000256" key="3">
    <source>
        <dbReference type="ARBA" id="ARBA00022729"/>
    </source>
</evidence>
<dbReference type="GO" id="GO:0009279">
    <property type="term" value="C:cell outer membrane"/>
    <property type="evidence" value="ECO:0007669"/>
    <property type="project" value="UniProtKB-SubCell"/>
</dbReference>
<sequence length="436" mass="49278">MRTNKIYHILAAACLSFSTLSCSWIELEPGTAISPDILGQGEVEQLLTGTYRSLQNDPGRDTWVLFDMRGENLIQTYLSGSNDFVNNDIPANNGTLLTMWRGYYKAIYNANTTLSTLAKLEQTDENLNIEAQARFLRAYAYYCLATRWDGVPILRENTLEQVKRDRQAAVFQFVKEELDYCIEGGHLNTYAENSSPFYATLEAAQALMARLSLAMGDNTTAANMAEELIGNSSFSLSDNYDNIFTSETNSEVIFSLRNSTSEGAQNLYAFFTTYDSPMKGSWFLCPSPEAERLFTDPDDVRNTTCITTLQSTSGEYIIMNKFRDYGPLIVSRIAEMYLISAEAQGLNGLNRLNELREKRGLPPFASSDFASEEEYQAAVALERRKELYCEGFLFYDLIRTNKVQDEVSSMQGKSNYYLPLPESEVQYNPSLNEYND</sequence>
<dbReference type="EMBL" id="DXBX01000072">
    <property type="protein sequence ID" value="HIZ33677.1"/>
    <property type="molecule type" value="Genomic_DNA"/>
</dbReference>
<evidence type="ECO:0000256" key="5">
    <source>
        <dbReference type="ARBA" id="ARBA00023237"/>
    </source>
</evidence>
<evidence type="ECO:0000256" key="2">
    <source>
        <dbReference type="ARBA" id="ARBA00006275"/>
    </source>
</evidence>
<dbReference type="Proteomes" id="UP000824028">
    <property type="component" value="Unassembled WGS sequence"/>
</dbReference>
<dbReference type="AlphaFoldDB" id="A0A9D2EAB5"/>
<evidence type="ECO:0000259" key="8">
    <source>
        <dbReference type="Pfam" id="PF14322"/>
    </source>
</evidence>
<dbReference type="InterPro" id="IPR033985">
    <property type="entry name" value="SusD-like_N"/>
</dbReference>
<dbReference type="Gene3D" id="1.25.40.390">
    <property type="match status" value="1"/>
</dbReference>
<evidence type="ECO:0000259" key="7">
    <source>
        <dbReference type="Pfam" id="PF07980"/>
    </source>
</evidence>
<dbReference type="PROSITE" id="PS51257">
    <property type="entry name" value="PROKAR_LIPOPROTEIN"/>
    <property type="match status" value="1"/>
</dbReference>
<dbReference type="Pfam" id="PF14322">
    <property type="entry name" value="SusD-like_3"/>
    <property type="match status" value="1"/>
</dbReference>
<name>A0A9D2EAB5_9BACE</name>
<feature type="chain" id="PRO_5039226634" evidence="6">
    <location>
        <begin position="24"/>
        <end position="436"/>
    </location>
</feature>
<comment type="similarity">
    <text evidence="2">Belongs to the SusD family.</text>
</comment>
<dbReference type="Pfam" id="PF07980">
    <property type="entry name" value="SusD_RagB"/>
    <property type="match status" value="1"/>
</dbReference>
<feature type="signal peptide" evidence="6">
    <location>
        <begin position="1"/>
        <end position="23"/>
    </location>
</feature>
<feature type="domain" description="SusD-like N-terminal" evidence="8">
    <location>
        <begin position="24"/>
        <end position="212"/>
    </location>
</feature>
<comment type="caution">
    <text evidence="9">The sequence shown here is derived from an EMBL/GenBank/DDBJ whole genome shotgun (WGS) entry which is preliminary data.</text>
</comment>
<keyword evidence="3 6" id="KW-0732">Signal</keyword>
<keyword evidence="4" id="KW-0472">Membrane</keyword>
<reference evidence="9" key="2">
    <citation type="submission" date="2021-04" db="EMBL/GenBank/DDBJ databases">
        <authorList>
            <person name="Gilroy R."/>
        </authorList>
    </citation>
    <scope>NUCLEOTIDE SEQUENCE</scope>
    <source>
        <strain evidence="9">ChiHjej9B8-1298</strain>
    </source>
</reference>